<feature type="transmembrane region" description="Helical" evidence="2">
    <location>
        <begin position="106"/>
        <end position="127"/>
    </location>
</feature>
<keyword evidence="2" id="KW-0812">Transmembrane</keyword>
<organism evidence="3 4">
    <name type="scientific">Strigamia maritima</name>
    <name type="common">European centipede</name>
    <name type="synonym">Geophilus maritimus</name>
    <dbReference type="NCBI Taxonomy" id="126957"/>
    <lineage>
        <taxon>Eukaryota</taxon>
        <taxon>Metazoa</taxon>
        <taxon>Ecdysozoa</taxon>
        <taxon>Arthropoda</taxon>
        <taxon>Myriapoda</taxon>
        <taxon>Chilopoda</taxon>
        <taxon>Pleurostigmophora</taxon>
        <taxon>Geophilomorpha</taxon>
        <taxon>Linotaeniidae</taxon>
        <taxon>Strigamia</taxon>
    </lineage>
</organism>
<evidence type="ECO:0000256" key="2">
    <source>
        <dbReference type="SAM" id="Phobius"/>
    </source>
</evidence>
<feature type="region of interest" description="Disordered" evidence="1">
    <location>
        <begin position="309"/>
        <end position="346"/>
    </location>
</feature>
<reference evidence="4" key="1">
    <citation type="submission" date="2011-05" db="EMBL/GenBank/DDBJ databases">
        <authorList>
            <person name="Richards S.R."/>
            <person name="Qu J."/>
            <person name="Jiang H."/>
            <person name="Jhangiani S.N."/>
            <person name="Agravi P."/>
            <person name="Goodspeed R."/>
            <person name="Gross S."/>
            <person name="Mandapat C."/>
            <person name="Jackson L."/>
            <person name="Mathew T."/>
            <person name="Pu L."/>
            <person name="Thornton R."/>
            <person name="Saada N."/>
            <person name="Wilczek-Boney K.B."/>
            <person name="Lee S."/>
            <person name="Kovar C."/>
            <person name="Wu Y."/>
            <person name="Scherer S.E."/>
            <person name="Worley K.C."/>
            <person name="Muzny D.M."/>
            <person name="Gibbs R."/>
        </authorList>
    </citation>
    <scope>NUCLEOTIDE SEQUENCE</scope>
    <source>
        <strain evidence="4">Brora</strain>
    </source>
</reference>
<evidence type="ECO:0008006" key="5">
    <source>
        <dbReference type="Google" id="ProtNLM"/>
    </source>
</evidence>
<dbReference type="Proteomes" id="UP000014500">
    <property type="component" value="Unassembled WGS sequence"/>
</dbReference>
<dbReference type="AlphaFoldDB" id="T1IQ11"/>
<feature type="compositionally biased region" description="Low complexity" evidence="1">
    <location>
        <begin position="333"/>
        <end position="346"/>
    </location>
</feature>
<proteinExistence type="predicted"/>
<dbReference type="eggNOG" id="ENOG502S222">
    <property type="taxonomic scope" value="Eukaryota"/>
</dbReference>
<feature type="transmembrane region" description="Helical" evidence="2">
    <location>
        <begin position="193"/>
        <end position="213"/>
    </location>
</feature>
<feature type="transmembrane region" description="Helical" evidence="2">
    <location>
        <begin position="71"/>
        <end position="94"/>
    </location>
</feature>
<dbReference type="PANTHER" id="PTHR38553">
    <property type="entry name" value="PROTEIN CBG19621"/>
    <property type="match status" value="1"/>
</dbReference>
<keyword evidence="4" id="KW-1185">Reference proteome</keyword>
<keyword evidence="2" id="KW-0472">Membrane</keyword>
<evidence type="ECO:0000313" key="4">
    <source>
        <dbReference type="Proteomes" id="UP000014500"/>
    </source>
</evidence>
<sequence length="346" mass="38568">MAFKPAQSDKLLAMANGYINGTVINWMIGNHLPELDLSASYLKLMQFIVVCHLHWTVATRILHKEKLVIRVIVPILVLYFIYFTSMTVIGILSVKSSWVECLEPDWIMLSIVEFLVVQLFMLAGIYITKKINAVSTVDSFKRAQKRDLWSVIAAFEVSALVSVIYDITMLILGSEAMSCSAIFGHMQLVYSPIFALFMILKLMLPIWVMLCVFHPVPLMIVDPETVLGWSFEGTAPTSVFSPAHRERSIYKQLEHPGTNSGQTDQTIIIEQPLSRSQTTPAFFSGFLKRGGQQTSLAPIREEGEATIVVVTQPTPCPDKPPERGPDEQPLLNSGSSRTTESSSVSE</sequence>
<dbReference type="EMBL" id="JH431273">
    <property type="status" value="NOT_ANNOTATED_CDS"/>
    <property type="molecule type" value="Genomic_DNA"/>
</dbReference>
<keyword evidence="2" id="KW-1133">Transmembrane helix</keyword>
<accession>T1IQ11</accession>
<evidence type="ECO:0000256" key="1">
    <source>
        <dbReference type="SAM" id="MobiDB-lite"/>
    </source>
</evidence>
<dbReference type="PhylomeDB" id="T1IQ11"/>
<name>T1IQ11_STRMM</name>
<dbReference type="HOGENOM" id="CLU_802465_0_0_1"/>
<dbReference type="EnsemblMetazoa" id="SMAR003117-RA">
    <property type="protein sequence ID" value="SMAR003117-PA"/>
    <property type="gene ID" value="SMAR003117"/>
</dbReference>
<dbReference type="PANTHER" id="PTHR38553:SF1">
    <property type="entry name" value="G PROTEIN-COUPLED RECEPTOR"/>
    <property type="match status" value="1"/>
</dbReference>
<protein>
    <recommendedName>
        <fullName evidence="5">Transmembrane protein</fullName>
    </recommendedName>
</protein>
<feature type="transmembrane region" description="Helical" evidence="2">
    <location>
        <begin position="148"/>
        <end position="173"/>
    </location>
</feature>
<reference evidence="3" key="2">
    <citation type="submission" date="2015-02" db="UniProtKB">
        <authorList>
            <consortium name="EnsemblMetazoa"/>
        </authorList>
    </citation>
    <scope>IDENTIFICATION</scope>
</reference>
<evidence type="ECO:0000313" key="3">
    <source>
        <dbReference type="EnsemblMetazoa" id="SMAR003117-PA"/>
    </source>
</evidence>